<keyword evidence="2" id="KW-0677">Repeat</keyword>
<dbReference type="SMART" id="SM00382">
    <property type="entry name" value="AAA"/>
    <property type="match status" value="2"/>
</dbReference>
<keyword evidence="4 6" id="KW-0067">ATP-binding</keyword>
<organism evidence="6 7">
    <name type="scientific">Lacisediminihabitans profunda</name>
    <dbReference type="NCBI Taxonomy" id="2594790"/>
    <lineage>
        <taxon>Bacteria</taxon>
        <taxon>Bacillati</taxon>
        <taxon>Actinomycetota</taxon>
        <taxon>Actinomycetes</taxon>
        <taxon>Micrococcales</taxon>
        <taxon>Microbacteriaceae</taxon>
        <taxon>Lacisediminihabitans</taxon>
    </lineage>
</organism>
<dbReference type="EMBL" id="VRMG01000011">
    <property type="protein sequence ID" value="TXN28820.1"/>
    <property type="molecule type" value="Genomic_DNA"/>
</dbReference>
<sequence length="491" mass="52632">MSFRNVSKTFDGVVALSGIQFDVAPSSIHALLGANGAGKSTLIKILAGFYKADSGEILVDGEPHLRSTAVAFIHQDLALVPDLTVAENIALLNGYPRLRGSISWRAVRAQAQAVMSAVAGGIDVDAKVSELSRADQSLVAIARAVSVNARAIVLDEPTASLPDADVDRLFEILERLKVSGVSILYVSHRLDEIRRISDRVTVLRDGRVIADEDIDAVTDQDIISAIVGGAVVNPVRHSSTEQAPVTLGIRNARVTDDSGPLELDIHRSEILGLAGLRGAGHELVGRAVAGVEPMARAEFMLEGQPVRIDTVRRAIEHGIGFATSRREQEALAMTLSVRENVFLNPGVAKRRYRPRVLAGAERRNAAQIVGDVKLRPAEPEAVVATLSGGNQQKVVLGRWLSVDLKLLVLEEPTMGIDVGARAEIYTLIHNLADEGLAALVISSDFEELVTVCDRVLVFHRGVIHAELVGQRLTLDNLTHFASGAAEKVDPS</sequence>
<dbReference type="Pfam" id="PF00005">
    <property type="entry name" value="ABC_tran"/>
    <property type="match status" value="2"/>
</dbReference>
<protein>
    <submittedName>
        <fullName evidence="6">Sugar ABC transporter ATP-binding protein</fullName>
    </submittedName>
</protein>
<evidence type="ECO:0000259" key="5">
    <source>
        <dbReference type="PROSITE" id="PS50893"/>
    </source>
</evidence>
<gene>
    <name evidence="6" type="ORF">FVP33_16320</name>
</gene>
<evidence type="ECO:0000256" key="4">
    <source>
        <dbReference type="ARBA" id="ARBA00022840"/>
    </source>
</evidence>
<feature type="domain" description="ABC transporter" evidence="5">
    <location>
        <begin position="235"/>
        <end position="485"/>
    </location>
</feature>
<reference evidence="6 7" key="1">
    <citation type="submission" date="2019-08" db="EMBL/GenBank/DDBJ databases">
        <title>Bacterial whole genome sequence for Glaciihabitans sp. CHu50b-6-2.</title>
        <authorList>
            <person name="Jin L."/>
        </authorList>
    </citation>
    <scope>NUCLEOTIDE SEQUENCE [LARGE SCALE GENOMIC DNA]</scope>
    <source>
        <strain evidence="6 7">CHu50b-6-2</strain>
    </source>
</reference>
<dbReference type="InterPro" id="IPR017871">
    <property type="entry name" value="ABC_transporter-like_CS"/>
</dbReference>
<feature type="domain" description="ABC transporter" evidence="5">
    <location>
        <begin position="1"/>
        <end position="230"/>
    </location>
</feature>
<dbReference type="AlphaFoldDB" id="A0A5C8UMW3"/>
<evidence type="ECO:0000313" key="7">
    <source>
        <dbReference type="Proteomes" id="UP000321379"/>
    </source>
</evidence>
<dbReference type="InterPro" id="IPR003439">
    <property type="entry name" value="ABC_transporter-like_ATP-bd"/>
</dbReference>
<keyword evidence="7" id="KW-1185">Reference proteome</keyword>
<dbReference type="CDD" id="cd03216">
    <property type="entry name" value="ABC_Carb_Monos_I"/>
    <property type="match status" value="1"/>
</dbReference>
<dbReference type="SUPFAM" id="SSF52540">
    <property type="entry name" value="P-loop containing nucleoside triphosphate hydrolases"/>
    <property type="match status" value="2"/>
</dbReference>
<dbReference type="PROSITE" id="PS50893">
    <property type="entry name" value="ABC_TRANSPORTER_2"/>
    <property type="match status" value="2"/>
</dbReference>
<dbReference type="GO" id="GO:0005524">
    <property type="term" value="F:ATP binding"/>
    <property type="evidence" value="ECO:0007669"/>
    <property type="project" value="UniProtKB-KW"/>
</dbReference>
<dbReference type="Proteomes" id="UP000321379">
    <property type="component" value="Unassembled WGS sequence"/>
</dbReference>
<dbReference type="InterPro" id="IPR050107">
    <property type="entry name" value="ABC_carbohydrate_import_ATPase"/>
</dbReference>
<dbReference type="PANTHER" id="PTHR43790">
    <property type="entry name" value="CARBOHYDRATE TRANSPORT ATP-BINDING PROTEIN MG119-RELATED"/>
    <property type="match status" value="1"/>
</dbReference>
<dbReference type="GO" id="GO:0016887">
    <property type="term" value="F:ATP hydrolysis activity"/>
    <property type="evidence" value="ECO:0007669"/>
    <property type="project" value="InterPro"/>
</dbReference>
<dbReference type="PROSITE" id="PS00211">
    <property type="entry name" value="ABC_TRANSPORTER_1"/>
    <property type="match status" value="1"/>
</dbReference>
<accession>A0A5C8UMW3</accession>
<evidence type="ECO:0000256" key="2">
    <source>
        <dbReference type="ARBA" id="ARBA00022737"/>
    </source>
</evidence>
<keyword evidence="1" id="KW-0813">Transport</keyword>
<dbReference type="Gene3D" id="3.40.50.300">
    <property type="entry name" value="P-loop containing nucleotide triphosphate hydrolases"/>
    <property type="match status" value="2"/>
</dbReference>
<dbReference type="CDD" id="cd03215">
    <property type="entry name" value="ABC_Carb_Monos_II"/>
    <property type="match status" value="1"/>
</dbReference>
<keyword evidence="3" id="KW-0547">Nucleotide-binding</keyword>
<evidence type="ECO:0000313" key="6">
    <source>
        <dbReference type="EMBL" id="TXN28820.1"/>
    </source>
</evidence>
<comment type="caution">
    <text evidence="6">The sequence shown here is derived from an EMBL/GenBank/DDBJ whole genome shotgun (WGS) entry which is preliminary data.</text>
</comment>
<evidence type="ECO:0000256" key="3">
    <source>
        <dbReference type="ARBA" id="ARBA00022741"/>
    </source>
</evidence>
<proteinExistence type="predicted"/>
<dbReference type="PANTHER" id="PTHR43790:SF9">
    <property type="entry name" value="GALACTOFURANOSE TRANSPORTER ATP-BINDING PROTEIN YTFR"/>
    <property type="match status" value="1"/>
</dbReference>
<name>A0A5C8UMW3_9MICO</name>
<evidence type="ECO:0000256" key="1">
    <source>
        <dbReference type="ARBA" id="ARBA00022448"/>
    </source>
</evidence>
<dbReference type="InterPro" id="IPR003593">
    <property type="entry name" value="AAA+_ATPase"/>
</dbReference>
<dbReference type="InterPro" id="IPR027417">
    <property type="entry name" value="P-loop_NTPase"/>
</dbReference>